<dbReference type="RefSeq" id="WP_177091432.1">
    <property type="nucleotide sequence ID" value="NZ_JACAQB010000004.1"/>
</dbReference>
<dbReference type="Gene3D" id="3.10.310.10">
    <property type="entry name" value="Diaminopimelate Epimerase, Chain A, domain 1"/>
    <property type="match status" value="2"/>
</dbReference>
<evidence type="ECO:0000256" key="5">
    <source>
        <dbReference type="ARBA" id="ARBA00067395"/>
    </source>
</evidence>
<evidence type="ECO:0000256" key="1">
    <source>
        <dbReference type="ARBA" id="ARBA00007529"/>
    </source>
</evidence>
<evidence type="ECO:0000313" key="6">
    <source>
        <dbReference type="EMBL" id="NWB95517.1"/>
    </source>
</evidence>
<comment type="similarity">
    <text evidence="1">Belongs to the proline racemase family.</text>
</comment>
<sequence length="310" mass="33296">MKRISVIDSHTGGEPTRLVIAGFPDLGHGSMAERRQRLAQEHDQWRAACVLEPRGSDVLVGALLCEPVDPSACAGVIFFNNTGYLGMCGHGTIGLVASLAHLGKIGPGTHSIETPVGTVQATLHEDHSVSVRNVPSYRYQKALALEVPGIGEVIGDIAWGGNWFFLIAEHGLDIAGDNLEALTAYTFAVQQALEAQGIRGEDGGLIDHIELFADDLHADSRNFVLCPGKAYDRSPCGTGTSAKLACLAADDKLQPGQIWRQASVIGSEFEGSYERQDERIVPTIRGRAFISAETSLIIEQDDPFAWGIRP</sequence>
<dbReference type="EC" id="5.1.1.8" evidence="4"/>
<dbReference type="GO" id="GO:0047580">
    <property type="term" value="F:4-hydroxyproline epimerase activity"/>
    <property type="evidence" value="ECO:0007669"/>
    <property type="project" value="UniProtKB-EC"/>
</dbReference>
<dbReference type="InterPro" id="IPR008794">
    <property type="entry name" value="Pro_racemase_fam"/>
</dbReference>
<evidence type="ECO:0000256" key="3">
    <source>
        <dbReference type="ARBA" id="ARBA00035826"/>
    </source>
</evidence>
<organism evidence="6 7">
    <name type="scientific">Pseudomonas gingeri</name>
    <dbReference type="NCBI Taxonomy" id="117681"/>
    <lineage>
        <taxon>Bacteria</taxon>
        <taxon>Pseudomonadati</taxon>
        <taxon>Pseudomonadota</taxon>
        <taxon>Gammaproteobacteria</taxon>
        <taxon>Pseudomonadales</taxon>
        <taxon>Pseudomonadaceae</taxon>
        <taxon>Pseudomonas</taxon>
    </lineage>
</organism>
<dbReference type="SUPFAM" id="SSF54506">
    <property type="entry name" value="Diaminopimelate epimerase-like"/>
    <property type="match status" value="1"/>
</dbReference>
<protein>
    <recommendedName>
        <fullName evidence="5">4-hydroxyproline 2-epimerase</fullName>
        <ecNumber evidence="4">5.1.1.8</ecNumber>
    </recommendedName>
</protein>
<reference evidence="6 7" key="1">
    <citation type="submission" date="2020-04" db="EMBL/GenBank/DDBJ databases">
        <title>Molecular characterization of pseudomonads from Agaricus bisporus reveal novel blotch 2 pathogens in Western Europe.</title>
        <authorList>
            <person name="Taparia T."/>
            <person name="Krijger M."/>
            <person name="Haynes E."/>
            <person name="Elpinstone J.G."/>
            <person name="Noble R."/>
            <person name="Van Der Wolf J."/>
        </authorList>
    </citation>
    <scope>NUCLEOTIDE SEQUENCE [LARGE SCALE GENOMIC DNA]</scope>
    <source>
        <strain evidence="6 7">H7001</strain>
    </source>
</reference>
<dbReference type="SFLD" id="SFLDS00028">
    <property type="entry name" value="Proline_Racemase"/>
    <property type="match status" value="1"/>
</dbReference>
<dbReference type="EMBL" id="JACAQB010000004">
    <property type="protein sequence ID" value="NWB95517.1"/>
    <property type="molecule type" value="Genomic_DNA"/>
</dbReference>
<proteinExistence type="inferred from homology"/>
<dbReference type="PIRSF" id="PIRSF029792">
    <property type="entry name" value="Pro_racemase"/>
    <property type="match status" value="1"/>
</dbReference>
<comment type="catalytic activity">
    <reaction evidence="3">
        <text>trans-4-hydroxy-L-proline = cis-4-hydroxy-D-proline</text>
        <dbReference type="Rhea" id="RHEA:21152"/>
        <dbReference type="ChEBI" id="CHEBI:57690"/>
        <dbReference type="ChEBI" id="CHEBI:58375"/>
        <dbReference type="EC" id="5.1.1.8"/>
    </reaction>
</comment>
<keyword evidence="2 6" id="KW-0413">Isomerase</keyword>
<dbReference type="Proteomes" id="UP000539985">
    <property type="component" value="Unassembled WGS sequence"/>
</dbReference>
<dbReference type="AlphaFoldDB" id="A0A7Y7XB51"/>
<dbReference type="Pfam" id="PF05544">
    <property type="entry name" value="Pro_racemase"/>
    <property type="match status" value="1"/>
</dbReference>
<accession>A0A7Y7XB51</accession>
<evidence type="ECO:0000256" key="4">
    <source>
        <dbReference type="ARBA" id="ARBA00039135"/>
    </source>
</evidence>
<gene>
    <name evidence="6" type="ORF">HX882_06410</name>
</gene>
<dbReference type="PANTHER" id="PTHR33442:SF1">
    <property type="entry name" value="TRANS-3-HYDROXY-L-PROLINE DEHYDRATASE"/>
    <property type="match status" value="1"/>
</dbReference>
<dbReference type="FunFam" id="3.10.310.10:FF:000012">
    <property type="entry name" value="4-hydroxyproline 2-epimerase"/>
    <property type="match status" value="1"/>
</dbReference>
<dbReference type="NCBIfam" id="NF010577">
    <property type="entry name" value="PRK13970.1"/>
    <property type="match status" value="1"/>
</dbReference>
<name>A0A7Y7XB51_9PSED</name>
<evidence type="ECO:0000313" key="7">
    <source>
        <dbReference type="Proteomes" id="UP000539985"/>
    </source>
</evidence>
<evidence type="ECO:0000256" key="2">
    <source>
        <dbReference type="ARBA" id="ARBA00023235"/>
    </source>
</evidence>
<comment type="caution">
    <text evidence="6">The sequence shown here is derived from an EMBL/GenBank/DDBJ whole genome shotgun (WGS) entry which is preliminary data.</text>
</comment>
<dbReference type="PANTHER" id="PTHR33442">
    <property type="entry name" value="TRANS-3-HYDROXY-L-PROLINE DEHYDRATASE"/>
    <property type="match status" value="1"/>
</dbReference>